<keyword evidence="1" id="KW-0472">Membrane</keyword>
<dbReference type="EMBL" id="AP027079">
    <property type="protein sequence ID" value="BDU68899.1"/>
    <property type="molecule type" value="Genomic_DNA"/>
</dbReference>
<reference evidence="3" key="1">
    <citation type="journal article" date="2023" name="Int. J. Syst. Evol. Microbiol.">
        <title>Mesoterricola silvestris gen. nov., sp. nov., Mesoterricola sediminis sp. nov., Geothrix oryzae sp. nov., Geothrix edaphica sp. nov., Geothrix rubra sp. nov., and Geothrix limicola sp. nov., six novel members of Acidobacteriota isolated from soils.</title>
        <authorList>
            <person name="Itoh H."/>
            <person name="Sugisawa Y."/>
            <person name="Mise K."/>
            <person name="Xu Z."/>
            <person name="Kuniyasu M."/>
            <person name="Ushijima N."/>
            <person name="Kawano K."/>
            <person name="Kobayashi E."/>
            <person name="Shiratori Y."/>
            <person name="Masuda Y."/>
            <person name="Senoo K."/>
        </authorList>
    </citation>
    <scope>NUCLEOTIDE SEQUENCE [LARGE SCALE GENOMIC DNA]</scope>
    <source>
        <strain evidence="3">Red222</strain>
    </source>
</reference>
<sequence>MDQPMTDDLGRHHRARGFSLVELLVALMFTALLMAGMANVFKSSVHTFTAVNETMGAQRTNRWAMDQLSDDISQAGMVFPDRALPSFIISGSESLFSITPGAVVANVARVSDTNPAATEAEVVNADILQFFTDAPLPVSGFWAADTPGDNPNPGGTPSAAPASAAVDFKLGAPTDLKAGDVMVILDSGEYGNWEHPLISGGANPVVFETDATKIANYTATPISPGITLAHKKDVPVYFIRPAQLVRYAVVSVALDPANTAVRLPCLVRQQANYPTAGTVDWTTVPTQIIAENVEGFRVDLSFDGGTTWARTTGAPTTWAAIQANADAQLATKGLPGWTKVTDPSKPDWFRGITCLIRVDITTRAPIRREEYSPTLGTRAYRTRTQTLMISSRNFGVGK</sequence>
<dbReference type="Proteomes" id="UP001242010">
    <property type="component" value="Chromosome"/>
</dbReference>
<organism evidence="2 3">
    <name type="scientific">Geothrix oryzae</name>
    <dbReference type="NCBI Taxonomy" id="2927975"/>
    <lineage>
        <taxon>Bacteria</taxon>
        <taxon>Pseudomonadati</taxon>
        <taxon>Acidobacteriota</taxon>
        <taxon>Holophagae</taxon>
        <taxon>Holophagales</taxon>
        <taxon>Holophagaceae</taxon>
        <taxon>Geothrix</taxon>
    </lineage>
</organism>
<keyword evidence="1" id="KW-0812">Transmembrane</keyword>
<dbReference type="Pfam" id="PF07963">
    <property type="entry name" value="N_methyl"/>
    <property type="match status" value="1"/>
</dbReference>
<keyword evidence="3" id="KW-1185">Reference proteome</keyword>
<evidence type="ECO:0000313" key="2">
    <source>
        <dbReference type="EMBL" id="BDU68899.1"/>
    </source>
</evidence>
<proteinExistence type="predicted"/>
<protein>
    <recommendedName>
        <fullName evidence="4">Prepilin-type N-terminal cleavage/methylation domain-containing protein</fullName>
    </recommendedName>
</protein>
<dbReference type="PROSITE" id="PS00409">
    <property type="entry name" value="PROKAR_NTER_METHYL"/>
    <property type="match status" value="1"/>
</dbReference>
<dbReference type="InterPro" id="IPR012902">
    <property type="entry name" value="N_methyl_site"/>
</dbReference>
<accession>A0ABM8DPI5</accession>
<name>A0ABM8DPI5_9BACT</name>
<keyword evidence="1" id="KW-1133">Transmembrane helix</keyword>
<evidence type="ECO:0000313" key="3">
    <source>
        <dbReference type="Proteomes" id="UP001242010"/>
    </source>
</evidence>
<evidence type="ECO:0000256" key="1">
    <source>
        <dbReference type="SAM" id="Phobius"/>
    </source>
</evidence>
<gene>
    <name evidence="2" type="ORF">GETHOR_10000</name>
</gene>
<evidence type="ECO:0008006" key="4">
    <source>
        <dbReference type="Google" id="ProtNLM"/>
    </source>
</evidence>
<feature type="transmembrane region" description="Helical" evidence="1">
    <location>
        <begin position="20"/>
        <end position="41"/>
    </location>
</feature>